<reference evidence="1 2" key="1">
    <citation type="journal article" date="2014" name="Genome Announc.">
        <title>Draft Genome Sequences of Marine Flavobacterium Algibacter lectus Strains SS8 and NR4.</title>
        <authorList>
            <person name="Takatani N."/>
            <person name="Nakanishi M."/>
            <person name="Meirelles P."/>
            <person name="Mino S."/>
            <person name="Suda W."/>
            <person name="Oshima K."/>
            <person name="Hattori M."/>
            <person name="Ohkuma M."/>
            <person name="Hosokawa M."/>
            <person name="Miyashita K."/>
            <person name="Thompson F.L."/>
            <person name="Niwa A."/>
            <person name="Sawabe T."/>
            <person name="Sawabe T."/>
        </authorList>
    </citation>
    <scope>NUCLEOTIDE SEQUENCE [LARGE SCALE GENOMIC DNA]</scope>
    <source>
        <strain evidence="2">JCM19274</strain>
    </source>
</reference>
<proteinExistence type="predicted"/>
<comment type="caution">
    <text evidence="1">The sequence shown here is derived from an EMBL/GenBank/DDBJ whole genome shotgun (WGS) entry which is preliminary data.</text>
</comment>
<sequence length="47" mass="5766">MIVIFKKVQIYGSKFVDKKLVVYFFAFAEREHRQHFISLKLCSFLYF</sequence>
<dbReference type="AlphaFoldDB" id="A0A090WMH4"/>
<organism evidence="1 2">
    <name type="scientific">Algibacter lectus</name>
    <dbReference type="NCBI Taxonomy" id="221126"/>
    <lineage>
        <taxon>Bacteria</taxon>
        <taxon>Pseudomonadati</taxon>
        <taxon>Bacteroidota</taxon>
        <taxon>Flavobacteriia</taxon>
        <taxon>Flavobacteriales</taxon>
        <taxon>Flavobacteriaceae</taxon>
        <taxon>Algibacter</taxon>
    </lineage>
</organism>
<evidence type="ECO:0000313" key="1">
    <source>
        <dbReference type="EMBL" id="GAL78290.1"/>
    </source>
</evidence>
<gene>
    <name evidence="1" type="ORF">JCM19274_4789</name>
</gene>
<name>A0A090WMH4_9FLAO</name>
<dbReference type="EMBL" id="BBNU01000002">
    <property type="protein sequence ID" value="GAL78290.1"/>
    <property type="molecule type" value="Genomic_DNA"/>
</dbReference>
<accession>A0A090WMH4</accession>
<evidence type="ECO:0000313" key="2">
    <source>
        <dbReference type="Proteomes" id="UP000029643"/>
    </source>
</evidence>
<dbReference type="Proteomes" id="UP000029643">
    <property type="component" value="Unassembled WGS sequence"/>
</dbReference>
<protein>
    <submittedName>
        <fullName evidence="1">Uncharacterized protein</fullName>
    </submittedName>
</protein>